<dbReference type="Pfam" id="PF01610">
    <property type="entry name" value="DDE_Tnp_ISL3"/>
    <property type="match status" value="1"/>
</dbReference>
<gene>
    <name evidence="2" type="ORF">Rhe02_08690</name>
</gene>
<keyword evidence="3" id="KW-1185">Reference proteome</keyword>
<accession>A0A8J3VDW8</accession>
<dbReference type="EMBL" id="BONY01000004">
    <property type="protein sequence ID" value="GIH02802.1"/>
    <property type="molecule type" value="Genomic_DNA"/>
</dbReference>
<dbReference type="Proteomes" id="UP000612899">
    <property type="component" value="Unassembled WGS sequence"/>
</dbReference>
<dbReference type="AlphaFoldDB" id="A0A8J3VDW8"/>
<reference evidence="2" key="1">
    <citation type="submission" date="2021-01" db="EMBL/GenBank/DDBJ databases">
        <title>Whole genome shotgun sequence of Rhizocola hellebori NBRC 109834.</title>
        <authorList>
            <person name="Komaki H."/>
            <person name="Tamura T."/>
        </authorList>
    </citation>
    <scope>NUCLEOTIDE SEQUENCE</scope>
    <source>
        <strain evidence="2">NBRC 109834</strain>
    </source>
</reference>
<comment type="caution">
    <text evidence="2">The sequence shown here is derived from an EMBL/GenBank/DDBJ whole genome shotgun (WGS) entry which is preliminary data.</text>
</comment>
<proteinExistence type="predicted"/>
<feature type="domain" description="Transposase IS204/IS1001/IS1096/IS1165 DDE" evidence="1">
    <location>
        <begin position="2"/>
        <end position="44"/>
    </location>
</feature>
<sequence>MLGVDDFAVRKGHTCNTLLVDIETSLPVDVLPDRDADTLAAWLTAPSRR</sequence>
<dbReference type="InterPro" id="IPR002560">
    <property type="entry name" value="Transposase_DDE"/>
</dbReference>
<evidence type="ECO:0000313" key="3">
    <source>
        <dbReference type="Proteomes" id="UP000612899"/>
    </source>
</evidence>
<dbReference type="RefSeq" id="WP_203906740.1">
    <property type="nucleotide sequence ID" value="NZ_BONY01000004.1"/>
</dbReference>
<protein>
    <recommendedName>
        <fullName evidence="1">Transposase IS204/IS1001/IS1096/IS1165 DDE domain-containing protein</fullName>
    </recommendedName>
</protein>
<evidence type="ECO:0000313" key="2">
    <source>
        <dbReference type="EMBL" id="GIH02802.1"/>
    </source>
</evidence>
<name>A0A8J3VDW8_9ACTN</name>
<evidence type="ECO:0000259" key="1">
    <source>
        <dbReference type="Pfam" id="PF01610"/>
    </source>
</evidence>
<organism evidence="2 3">
    <name type="scientific">Rhizocola hellebori</name>
    <dbReference type="NCBI Taxonomy" id="1392758"/>
    <lineage>
        <taxon>Bacteria</taxon>
        <taxon>Bacillati</taxon>
        <taxon>Actinomycetota</taxon>
        <taxon>Actinomycetes</taxon>
        <taxon>Micromonosporales</taxon>
        <taxon>Micromonosporaceae</taxon>
        <taxon>Rhizocola</taxon>
    </lineage>
</organism>